<dbReference type="PROSITE" id="PS50949">
    <property type="entry name" value="HTH_GNTR"/>
    <property type="match status" value="1"/>
</dbReference>
<feature type="domain" description="HTH gntR-type" evidence="4">
    <location>
        <begin position="13"/>
        <end position="80"/>
    </location>
</feature>
<name>A0A653BM60_CALMS</name>
<evidence type="ECO:0000313" key="5">
    <source>
        <dbReference type="EMBL" id="VEN36385.1"/>
    </source>
</evidence>
<evidence type="ECO:0000256" key="2">
    <source>
        <dbReference type="ARBA" id="ARBA00023125"/>
    </source>
</evidence>
<evidence type="ECO:0000256" key="1">
    <source>
        <dbReference type="ARBA" id="ARBA00023015"/>
    </source>
</evidence>
<dbReference type="PANTHER" id="PTHR43537">
    <property type="entry name" value="TRANSCRIPTIONAL REGULATOR, GNTR FAMILY"/>
    <property type="match status" value="1"/>
</dbReference>
<keyword evidence="6" id="KW-1185">Reference proteome</keyword>
<dbReference type="InterPro" id="IPR000524">
    <property type="entry name" value="Tscrpt_reg_HTH_GntR"/>
</dbReference>
<dbReference type="Gene3D" id="1.10.10.10">
    <property type="entry name" value="Winged helix-like DNA-binding domain superfamily/Winged helix DNA-binding domain"/>
    <property type="match status" value="1"/>
</dbReference>
<dbReference type="InterPro" id="IPR036390">
    <property type="entry name" value="WH_DNA-bd_sf"/>
</dbReference>
<dbReference type="InterPro" id="IPR036388">
    <property type="entry name" value="WH-like_DNA-bd_sf"/>
</dbReference>
<dbReference type="SUPFAM" id="SSF46785">
    <property type="entry name" value="Winged helix' DNA-binding domain"/>
    <property type="match status" value="1"/>
</dbReference>
<evidence type="ECO:0000256" key="3">
    <source>
        <dbReference type="ARBA" id="ARBA00023163"/>
    </source>
</evidence>
<sequence>MLDLDHLEKAQRISLTMQVEISLKGALITGSLKPGARLITKEIADKLGTSITPVREALLRLVSAGALQATPAQAFLVPEVYAGTL</sequence>
<evidence type="ECO:0000313" key="6">
    <source>
        <dbReference type="Proteomes" id="UP000410492"/>
    </source>
</evidence>
<dbReference type="Pfam" id="PF00392">
    <property type="entry name" value="GntR"/>
    <property type="match status" value="1"/>
</dbReference>
<dbReference type="AlphaFoldDB" id="A0A653BM60"/>
<dbReference type="SMART" id="SM00345">
    <property type="entry name" value="HTH_GNTR"/>
    <property type="match status" value="1"/>
</dbReference>
<keyword evidence="3" id="KW-0804">Transcription</keyword>
<keyword evidence="2" id="KW-0238">DNA-binding</keyword>
<protein>
    <recommendedName>
        <fullName evidence="4">HTH gntR-type domain-containing protein</fullName>
    </recommendedName>
</protein>
<dbReference type="GO" id="GO:0003677">
    <property type="term" value="F:DNA binding"/>
    <property type="evidence" value="ECO:0007669"/>
    <property type="project" value="UniProtKB-KW"/>
</dbReference>
<keyword evidence="1" id="KW-0805">Transcription regulation</keyword>
<proteinExistence type="predicted"/>
<organism evidence="5 6">
    <name type="scientific">Callosobruchus maculatus</name>
    <name type="common">Southern cowpea weevil</name>
    <name type="synonym">Pulse bruchid</name>
    <dbReference type="NCBI Taxonomy" id="64391"/>
    <lineage>
        <taxon>Eukaryota</taxon>
        <taxon>Metazoa</taxon>
        <taxon>Ecdysozoa</taxon>
        <taxon>Arthropoda</taxon>
        <taxon>Hexapoda</taxon>
        <taxon>Insecta</taxon>
        <taxon>Pterygota</taxon>
        <taxon>Neoptera</taxon>
        <taxon>Endopterygota</taxon>
        <taxon>Coleoptera</taxon>
        <taxon>Polyphaga</taxon>
        <taxon>Cucujiformia</taxon>
        <taxon>Chrysomeloidea</taxon>
        <taxon>Chrysomelidae</taxon>
        <taxon>Bruchinae</taxon>
        <taxon>Bruchini</taxon>
        <taxon>Callosobruchus</taxon>
    </lineage>
</organism>
<reference evidence="5 6" key="1">
    <citation type="submission" date="2019-01" db="EMBL/GenBank/DDBJ databases">
        <authorList>
            <person name="Sayadi A."/>
        </authorList>
    </citation>
    <scope>NUCLEOTIDE SEQUENCE [LARGE SCALE GENOMIC DNA]</scope>
</reference>
<gene>
    <name evidence="5" type="ORF">CALMAC_LOCUS2016</name>
</gene>
<dbReference type="EMBL" id="CAACVG010002352">
    <property type="protein sequence ID" value="VEN36385.1"/>
    <property type="molecule type" value="Genomic_DNA"/>
</dbReference>
<dbReference type="OrthoDB" id="8300014at2759"/>
<evidence type="ECO:0000259" key="4">
    <source>
        <dbReference type="PROSITE" id="PS50949"/>
    </source>
</evidence>
<dbReference type="Proteomes" id="UP000410492">
    <property type="component" value="Unassembled WGS sequence"/>
</dbReference>
<dbReference type="GO" id="GO:0003700">
    <property type="term" value="F:DNA-binding transcription factor activity"/>
    <property type="evidence" value="ECO:0007669"/>
    <property type="project" value="InterPro"/>
</dbReference>
<dbReference type="PANTHER" id="PTHR43537:SF39">
    <property type="entry name" value="HTH-TYPE TRANSCRIPTIONAL REGULATOR MCBR"/>
    <property type="match status" value="1"/>
</dbReference>
<accession>A0A653BM60</accession>